<dbReference type="Pfam" id="PF00005">
    <property type="entry name" value="ABC_tran"/>
    <property type="match status" value="1"/>
</dbReference>
<dbReference type="InterPro" id="IPR027417">
    <property type="entry name" value="P-loop_NTPase"/>
</dbReference>
<name>A0ABU0TZ45_MICTR</name>
<dbReference type="InterPro" id="IPR003439">
    <property type="entry name" value="ABC_transporter-like_ATP-bd"/>
</dbReference>
<evidence type="ECO:0000259" key="4">
    <source>
        <dbReference type="PROSITE" id="PS50893"/>
    </source>
</evidence>
<dbReference type="PROSITE" id="PS00211">
    <property type="entry name" value="ABC_TRANSPORTER_1"/>
    <property type="match status" value="1"/>
</dbReference>
<organism evidence="5 6">
    <name type="scientific">Microbacterium trichothecenolyticum</name>
    <name type="common">Aureobacterium trichothecenolyticum</name>
    <dbReference type="NCBI Taxonomy" id="69370"/>
    <lineage>
        <taxon>Bacteria</taxon>
        <taxon>Bacillati</taxon>
        <taxon>Actinomycetota</taxon>
        <taxon>Actinomycetes</taxon>
        <taxon>Micrococcales</taxon>
        <taxon>Microbacteriaceae</taxon>
        <taxon>Microbacterium</taxon>
    </lineage>
</organism>
<dbReference type="CDD" id="cd03214">
    <property type="entry name" value="ABC_Iron-Siderophores_B12_Hemin"/>
    <property type="match status" value="1"/>
</dbReference>
<dbReference type="PANTHER" id="PTHR42794">
    <property type="entry name" value="HEMIN IMPORT ATP-BINDING PROTEIN HMUV"/>
    <property type="match status" value="1"/>
</dbReference>
<keyword evidence="2 5" id="KW-0067">ATP-binding</keyword>
<dbReference type="Gene3D" id="3.40.50.300">
    <property type="entry name" value="P-loop containing nucleotide triphosphate hydrolases"/>
    <property type="match status" value="1"/>
</dbReference>
<comment type="caution">
    <text evidence="5">The sequence shown here is derived from an EMBL/GenBank/DDBJ whole genome shotgun (WGS) entry which is preliminary data.</text>
</comment>
<proteinExistence type="predicted"/>
<reference evidence="5 6" key="1">
    <citation type="submission" date="2023-07" db="EMBL/GenBank/DDBJ databases">
        <title>Functional and genomic diversity of the sorghum phyllosphere microbiome.</title>
        <authorList>
            <person name="Shade A."/>
        </authorList>
    </citation>
    <scope>NUCLEOTIDE SEQUENCE [LARGE SCALE GENOMIC DNA]</scope>
    <source>
        <strain evidence="5 6">SORGH_AS_1207</strain>
    </source>
</reference>
<dbReference type="PANTHER" id="PTHR42794:SF2">
    <property type="entry name" value="ABC TRANSPORTER ATP-BINDING PROTEIN"/>
    <property type="match status" value="1"/>
</dbReference>
<gene>
    <name evidence="5" type="ORF">QE412_003506</name>
</gene>
<keyword evidence="1" id="KW-0547">Nucleotide-binding</keyword>
<dbReference type="InterPro" id="IPR017871">
    <property type="entry name" value="ABC_transporter-like_CS"/>
</dbReference>
<dbReference type="SMART" id="SM00382">
    <property type="entry name" value="AAA"/>
    <property type="match status" value="1"/>
</dbReference>
<dbReference type="PROSITE" id="PS50893">
    <property type="entry name" value="ABC_TRANSPORTER_2"/>
    <property type="match status" value="1"/>
</dbReference>
<protein>
    <submittedName>
        <fullName evidence="5">Iron complex transport system ATP-binding protein</fullName>
    </submittedName>
</protein>
<keyword evidence="6" id="KW-1185">Reference proteome</keyword>
<evidence type="ECO:0000256" key="1">
    <source>
        <dbReference type="ARBA" id="ARBA00022741"/>
    </source>
</evidence>
<accession>A0ABU0TZ45</accession>
<dbReference type="Proteomes" id="UP001226691">
    <property type="component" value="Unassembled WGS sequence"/>
</dbReference>
<dbReference type="RefSeq" id="WP_307486852.1">
    <property type="nucleotide sequence ID" value="NZ_JAUTBF010000001.1"/>
</dbReference>
<dbReference type="GO" id="GO:0005524">
    <property type="term" value="F:ATP binding"/>
    <property type="evidence" value="ECO:0007669"/>
    <property type="project" value="UniProtKB-KW"/>
</dbReference>
<feature type="domain" description="ABC transporter" evidence="4">
    <location>
        <begin position="3"/>
        <end position="235"/>
    </location>
</feature>
<feature type="region of interest" description="Disordered" evidence="3">
    <location>
        <begin position="251"/>
        <end position="270"/>
    </location>
</feature>
<evidence type="ECO:0000313" key="6">
    <source>
        <dbReference type="Proteomes" id="UP001226691"/>
    </source>
</evidence>
<dbReference type="InterPro" id="IPR003593">
    <property type="entry name" value="AAA+_ATPase"/>
</dbReference>
<dbReference type="EMBL" id="JAUTBF010000001">
    <property type="protein sequence ID" value="MDQ1124933.1"/>
    <property type="molecule type" value="Genomic_DNA"/>
</dbReference>
<sequence>MTVSFESVSVELGGRRVLHDVELEVGRGRILGLLGPNGSGKSTLLRTLFTGRRPHAGRVRIDGVDVSTLPPRTLARRVAVMLQDAPSEFDLTVRETVMVGRAPHHAPFSRDTDDDRRIVTEALRTADVLDLEDRLVRRLSGGQRQRVMLARALAQDGEILVLDEPTNHLDIAHQLDLMRVVSGLGTTVIAALHDLNIAAAFCDEVAVLDEGHLVAVGQPDAVLTPDLVGGVFRVTARVATEIDTGARVMAFHPRPLRGPSPSDTPTERNE</sequence>
<evidence type="ECO:0000313" key="5">
    <source>
        <dbReference type="EMBL" id="MDQ1124933.1"/>
    </source>
</evidence>
<dbReference type="SUPFAM" id="SSF52540">
    <property type="entry name" value="P-loop containing nucleoside triphosphate hydrolases"/>
    <property type="match status" value="1"/>
</dbReference>
<evidence type="ECO:0000256" key="3">
    <source>
        <dbReference type="SAM" id="MobiDB-lite"/>
    </source>
</evidence>
<evidence type="ECO:0000256" key="2">
    <source>
        <dbReference type="ARBA" id="ARBA00022840"/>
    </source>
</evidence>